<keyword evidence="6" id="KW-1185">Reference proteome</keyword>
<dbReference type="InterPro" id="IPR025110">
    <property type="entry name" value="AMP-bd_C"/>
</dbReference>
<organism evidence="5 6">
    <name type="scientific">Acinetobacter calcoaceticus</name>
    <dbReference type="NCBI Taxonomy" id="471"/>
    <lineage>
        <taxon>Bacteria</taxon>
        <taxon>Pseudomonadati</taxon>
        <taxon>Pseudomonadota</taxon>
        <taxon>Gammaproteobacteria</taxon>
        <taxon>Moraxellales</taxon>
        <taxon>Moraxellaceae</taxon>
        <taxon>Acinetobacter</taxon>
        <taxon>Acinetobacter calcoaceticus/baumannii complex</taxon>
    </lineage>
</organism>
<evidence type="ECO:0000256" key="1">
    <source>
        <dbReference type="ARBA" id="ARBA00006432"/>
    </source>
</evidence>
<dbReference type="Gene3D" id="3.30.300.30">
    <property type="match status" value="1"/>
</dbReference>
<dbReference type="InterPro" id="IPR042099">
    <property type="entry name" value="ANL_N_sf"/>
</dbReference>
<keyword evidence="2" id="KW-0436">Ligase</keyword>
<dbReference type="PANTHER" id="PTHR43201">
    <property type="entry name" value="ACYL-COA SYNTHETASE"/>
    <property type="match status" value="1"/>
</dbReference>
<gene>
    <name evidence="5" type="ORF">EC844_11724</name>
</gene>
<evidence type="ECO:0000313" key="5">
    <source>
        <dbReference type="EMBL" id="TCM64465.1"/>
    </source>
</evidence>
<dbReference type="SUPFAM" id="SSF56801">
    <property type="entry name" value="Acetyl-CoA synthetase-like"/>
    <property type="match status" value="1"/>
</dbReference>
<feature type="domain" description="AMP-dependent synthetase/ligase" evidence="3">
    <location>
        <begin position="26"/>
        <end position="430"/>
    </location>
</feature>
<dbReference type="FunFam" id="3.30.300.30:FF:000008">
    <property type="entry name" value="2,3-dihydroxybenzoate-AMP ligase"/>
    <property type="match status" value="1"/>
</dbReference>
<dbReference type="AlphaFoldDB" id="A0A4R1XR57"/>
<dbReference type="InterPro" id="IPR000873">
    <property type="entry name" value="AMP-dep_synth/lig_dom"/>
</dbReference>
<evidence type="ECO:0000256" key="2">
    <source>
        <dbReference type="ARBA" id="ARBA00022598"/>
    </source>
</evidence>
<dbReference type="Pfam" id="PF00501">
    <property type="entry name" value="AMP-binding"/>
    <property type="match status" value="1"/>
</dbReference>
<dbReference type="Pfam" id="PF13193">
    <property type="entry name" value="AMP-binding_C"/>
    <property type="match status" value="1"/>
</dbReference>
<dbReference type="InterPro" id="IPR020845">
    <property type="entry name" value="AMP-binding_CS"/>
</dbReference>
<accession>A0A4R1XR57</accession>
<comment type="similarity">
    <text evidence="1">Belongs to the ATP-dependent AMP-binding enzyme family.</text>
</comment>
<reference evidence="5 6" key="1">
    <citation type="submission" date="2019-03" db="EMBL/GenBank/DDBJ databases">
        <title>Genomic analyses of the natural microbiome of Caenorhabditis elegans.</title>
        <authorList>
            <person name="Samuel B."/>
        </authorList>
    </citation>
    <scope>NUCLEOTIDE SEQUENCE [LARGE SCALE GENOMIC DNA]</scope>
    <source>
        <strain evidence="5 6">JUb89</strain>
    </source>
</reference>
<name>A0A4R1XR57_ACICA</name>
<comment type="caution">
    <text evidence="5">The sequence shown here is derived from an EMBL/GenBank/DDBJ whole genome shotgun (WGS) entry which is preliminary data.</text>
</comment>
<sequence>MMMQGLSYASGPSQLPLLGMTVGAKFDQSCEQYADHDAVVSVAQGIRLTYRELQQQVDAFACHLLALGLEKGDRLGIWAPNCAEWAITQFAAFKAGIILVNLNPAYKDYELEYVLNKVSCKALVIATGFKKTDFQQVLTELIPELNAVATADASSAHTATATQHKIIQSARLPHLKHLIKIDSAAHAAIHRFSDLLSAPTAVQRQQLQTLAAALQFDDVINIQFTSGTTGSPKGTMLTHHNILNNAFFAAETMHFSQQDRVCIAVPLFHCFAMVIGNIACMTHGACMVYPSAVFHPLETLEAIEQEKCTAAYGVPTMFIAILEHEQFDQFDLSSLRTGVMGGSLCPGEIMQRVIDRMHMKDITICYGMTETSPICTQSLSSDSLERRVNTVGKIHPHLEVKIVDEQGQIVPRGQLGEFCVRGYAVMLGYWDDPEKTAEAIDQGRWMHTGDIAEMDAEGYVRIKGRIKDVVIRGGENLYPKEIEDFLYTHPSVSDVQVVGVPDPRFGEELCACIILHEQQQTDLEAIRLYCKERIASNKVPRYVHFLHEFPMTASGKAQKFKLREMMCDILNL</sequence>
<dbReference type="PROSITE" id="PS00455">
    <property type="entry name" value="AMP_BINDING"/>
    <property type="match status" value="1"/>
</dbReference>
<dbReference type="OrthoDB" id="9803968at2"/>
<dbReference type="CDD" id="cd05917">
    <property type="entry name" value="FACL_like_2"/>
    <property type="match status" value="1"/>
</dbReference>
<proteinExistence type="inferred from homology"/>
<dbReference type="Proteomes" id="UP000294963">
    <property type="component" value="Unassembled WGS sequence"/>
</dbReference>
<feature type="domain" description="AMP-binding enzyme C-terminal" evidence="4">
    <location>
        <begin position="481"/>
        <end position="556"/>
    </location>
</feature>
<dbReference type="GO" id="GO:0031956">
    <property type="term" value="F:medium-chain fatty acid-CoA ligase activity"/>
    <property type="evidence" value="ECO:0007669"/>
    <property type="project" value="TreeGrafter"/>
</dbReference>
<dbReference type="EMBL" id="SLVJ01000017">
    <property type="protein sequence ID" value="TCM64465.1"/>
    <property type="molecule type" value="Genomic_DNA"/>
</dbReference>
<evidence type="ECO:0000259" key="4">
    <source>
        <dbReference type="Pfam" id="PF13193"/>
    </source>
</evidence>
<dbReference type="Gene3D" id="3.40.50.12780">
    <property type="entry name" value="N-terminal domain of ligase-like"/>
    <property type="match status" value="1"/>
</dbReference>
<dbReference type="PANTHER" id="PTHR43201:SF5">
    <property type="entry name" value="MEDIUM-CHAIN ACYL-COA LIGASE ACSF2, MITOCHONDRIAL"/>
    <property type="match status" value="1"/>
</dbReference>
<dbReference type="FunFam" id="3.40.50.12780:FF:000003">
    <property type="entry name" value="Long-chain-fatty-acid--CoA ligase FadD"/>
    <property type="match status" value="1"/>
</dbReference>
<evidence type="ECO:0000259" key="3">
    <source>
        <dbReference type="Pfam" id="PF00501"/>
    </source>
</evidence>
<evidence type="ECO:0000313" key="6">
    <source>
        <dbReference type="Proteomes" id="UP000294963"/>
    </source>
</evidence>
<dbReference type="GO" id="GO:0006631">
    <property type="term" value="P:fatty acid metabolic process"/>
    <property type="evidence" value="ECO:0007669"/>
    <property type="project" value="TreeGrafter"/>
</dbReference>
<dbReference type="InterPro" id="IPR045851">
    <property type="entry name" value="AMP-bd_C_sf"/>
</dbReference>
<protein>
    <submittedName>
        <fullName evidence="5">Fatty-acyl-CoA synthase</fullName>
    </submittedName>
</protein>